<feature type="signal peptide" evidence="1">
    <location>
        <begin position="1"/>
        <end position="23"/>
    </location>
</feature>
<keyword evidence="3" id="KW-1185">Reference proteome</keyword>
<protein>
    <submittedName>
        <fullName evidence="2">DUF6134 family protein</fullName>
    </submittedName>
</protein>
<reference evidence="2 3" key="1">
    <citation type="journal article" date="2013" name="Antonie Van Leeuwenhoek">
        <title>Dongia rigui sp. nov., isolated from freshwater of a large wetland in Korea.</title>
        <authorList>
            <person name="Baik K.S."/>
            <person name="Hwang Y.M."/>
            <person name="Choi J.S."/>
            <person name="Kwon J."/>
            <person name="Seong C.N."/>
        </authorList>
    </citation>
    <scope>NUCLEOTIDE SEQUENCE [LARGE SCALE GENOMIC DNA]</scope>
    <source>
        <strain evidence="2 3">04SU4-P</strain>
    </source>
</reference>
<accession>A0ABU5DXM2</accession>
<organism evidence="2 3">
    <name type="scientific">Dongia rigui</name>
    <dbReference type="NCBI Taxonomy" id="940149"/>
    <lineage>
        <taxon>Bacteria</taxon>
        <taxon>Pseudomonadati</taxon>
        <taxon>Pseudomonadota</taxon>
        <taxon>Alphaproteobacteria</taxon>
        <taxon>Rhodospirillales</taxon>
        <taxon>Dongiaceae</taxon>
        <taxon>Dongia</taxon>
    </lineage>
</organism>
<dbReference type="PROSITE" id="PS51318">
    <property type="entry name" value="TAT"/>
    <property type="match status" value="1"/>
</dbReference>
<gene>
    <name evidence="2" type="ORF">SMD31_09045</name>
</gene>
<dbReference type="PROSITE" id="PS51257">
    <property type="entry name" value="PROKAR_LIPOPROTEIN"/>
    <property type="match status" value="1"/>
</dbReference>
<dbReference type="InterPro" id="IPR045767">
    <property type="entry name" value="DUF6134"/>
</dbReference>
<comment type="caution">
    <text evidence="2">The sequence shown here is derived from an EMBL/GenBank/DDBJ whole genome shotgun (WGS) entry which is preliminary data.</text>
</comment>
<evidence type="ECO:0000313" key="2">
    <source>
        <dbReference type="EMBL" id="MDY0872069.1"/>
    </source>
</evidence>
<dbReference type="RefSeq" id="WP_320500488.1">
    <property type="nucleotide sequence ID" value="NZ_JAXCLX010000001.1"/>
</dbReference>
<dbReference type="EMBL" id="JAXCLX010000001">
    <property type="protein sequence ID" value="MDY0872069.1"/>
    <property type="molecule type" value="Genomic_DNA"/>
</dbReference>
<name>A0ABU5DXM2_9PROT</name>
<sequence length="244" mass="26893">MSVSRRQLLSIVLPHALAATACAALLMPAATLADSTTNTQSASADAGFPFAPPRGRFIYTITRDGDPIGTQKLDFVSDGANQLTVITDVEIDVRMLGLSFYKFTQHTEERWQNGALQSLASRTIDDGEQRIVDLVRKGDRLTGKYNEKKRDVPADLIPSTLWHPDAIKQSVVLDTVRARQHQVKVADKGEVAVVLPAGQVEARHYAFTGELNRDVWYDALGIIVQAEMKAKDGSIIRQQLLDRP</sequence>
<dbReference type="Proteomes" id="UP001271769">
    <property type="component" value="Unassembled WGS sequence"/>
</dbReference>
<proteinExistence type="predicted"/>
<dbReference type="Pfam" id="PF19630">
    <property type="entry name" value="DUF6134"/>
    <property type="match status" value="1"/>
</dbReference>
<dbReference type="InterPro" id="IPR006311">
    <property type="entry name" value="TAT_signal"/>
</dbReference>
<keyword evidence="1" id="KW-0732">Signal</keyword>
<evidence type="ECO:0000256" key="1">
    <source>
        <dbReference type="SAM" id="SignalP"/>
    </source>
</evidence>
<evidence type="ECO:0000313" key="3">
    <source>
        <dbReference type="Proteomes" id="UP001271769"/>
    </source>
</evidence>
<feature type="chain" id="PRO_5047101839" evidence="1">
    <location>
        <begin position="24"/>
        <end position="244"/>
    </location>
</feature>